<evidence type="ECO:0000313" key="2">
    <source>
        <dbReference type="Proteomes" id="UP000289323"/>
    </source>
</evidence>
<sequence length="27" mass="3067">MVRAQAFDNVRVAQEDMTGSLKEVSKR</sequence>
<reference evidence="1 2" key="1">
    <citation type="submission" date="2018-04" db="EMBL/GenBank/DDBJ databases">
        <authorList>
            <person name="Huttner S."/>
            <person name="Dainat J."/>
        </authorList>
    </citation>
    <scope>NUCLEOTIDE SEQUENCE [LARGE SCALE GENOMIC DNA]</scope>
</reference>
<proteinExistence type="predicted"/>
<evidence type="ECO:0000313" key="1">
    <source>
        <dbReference type="EMBL" id="SPQ21106.1"/>
    </source>
</evidence>
<dbReference type="AlphaFoldDB" id="A0A446BF03"/>
<dbReference type="EMBL" id="OUUZ01000008">
    <property type="protein sequence ID" value="SPQ21106.1"/>
    <property type="molecule type" value="Genomic_DNA"/>
</dbReference>
<organism evidence="1 2">
    <name type="scientific">Thermothielavioides terrestris</name>
    <dbReference type="NCBI Taxonomy" id="2587410"/>
    <lineage>
        <taxon>Eukaryota</taxon>
        <taxon>Fungi</taxon>
        <taxon>Dikarya</taxon>
        <taxon>Ascomycota</taxon>
        <taxon>Pezizomycotina</taxon>
        <taxon>Sordariomycetes</taxon>
        <taxon>Sordariomycetidae</taxon>
        <taxon>Sordariales</taxon>
        <taxon>Chaetomiaceae</taxon>
        <taxon>Thermothielavioides</taxon>
    </lineage>
</organism>
<accession>A0A446BF03</accession>
<protein>
    <submittedName>
        <fullName evidence="1">3f6a35c6-41f8-45ea-b03f-6797aee4cc57</fullName>
    </submittedName>
</protein>
<name>A0A446BF03_9PEZI</name>
<gene>
    <name evidence="1" type="ORF">TT172_LOCUS3525</name>
</gene>
<dbReference type="Proteomes" id="UP000289323">
    <property type="component" value="Unassembled WGS sequence"/>
</dbReference>